<feature type="transmembrane region" description="Helical" evidence="1">
    <location>
        <begin position="153"/>
        <end position="172"/>
    </location>
</feature>
<evidence type="ECO:0000256" key="1">
    <source>
        <dbReference type="SAM" id="Phobius"/>
    </source>
</evidence>
<proteinExistence type="predicted"/>
<reference evidence="3" key="1">
    <citation type="submission" date="2022-11" db="UniProtKB">
        <authorList>
            <consortium name="WormBaseParasite"/>
        </authorList>
    </citation>
    <scope>IDENTIFICATION</scope>
</reference>
<dbReference type="InterPro" id="IPR040128">
    <property type="entry name" value="T25E4.2-like"/>
</dbReference>
<evidence type="ECO:0000313" key="3">
    <source>
        <dbReference type="WBParaSite" id="ACRNAN_scaffold6814.g31645.t2"/>
    </source>
</evidence>
<keyword evidence="1" id="KW-0472">Membrane</keyword>
<dbReference type="AlphaFoldDB" id="A0A914ECC9"/>
<name>A0A914ECC9_9BILA</name>
<dbReference type="SUPFAM" id="SSF53850">
    <property type="entry name" value="Periplasmic binding protein-like II"/>
    <property type="match status" value="1"/>
</dbReference>
<keyword evidence="2" id="KW-1185">Reference proteome</keyword>
<accession>A0A914ECC9</accession>
<organism evidence="2 3">
    <name type="scientific">Acrobeloides nanus</name>
    <dbReference type="NCBI Taxonomy" id="290746"/>
    <lineage>
        <taxon>Eukaryota</taxon>
        <taxon>Metazoa</taxon>
        <taxon>Ecdysozoa</taxon>
        <taxon>Nematoda</taxon>
        <taxon>Chromadorea</taxon>
        <taxon>Rhabditida</taxon>
        <taxon>Tylenchina</taxon>
        <taxon>Cephalobomorpha</taxon>
        <taxon>Cephaloboidea</taxon>
        <taxon>Cephalobidae</taxon>
        <taxon>Acrobeloides</taxon>
    </lineage>
</organism>
<protein>
    <submittedName>
        <fullName evidence="3">Solute-binding protein family 3/N-terminal domain-containing protein</fullName>
    </submittedName>
</protein>
<keyword evidence="1" id="KW-1133">Transmembrane helix</keyword>
<dbReference type="PANTHER" id="PTHR22714">
    <property type="entry name" value="PROTEIN CBG02446-RELATED"/>
    <property type="match status" value="1"/>
</dbReference>
<sequence>MENSSTSFVPNNKLRVLFGFEPPDSSVDCRDFPHLSDPTFGCPFPGSTLEIVSMLAAFLKWEIIPSVDIPSAIGSLDYGGLQPDGSYSGMMGYITRNEVDTICTLTQYEINDKDTPFELSYPVYNVNLIYLARNVPPIWQDYLLKALVPYSTVVWVVILASLIAQVIFGVFVRKVEINMKLEIDFSPFKTLWHYVAYQTNQPVDDIFVYYKTSAALLKAPNMDPFHSSEEMFDLIASGRYTYVIDAINYYSDWYKSTWNNTDLEHIRLLNEALKSNPALITNTTEEAFAYLQQGGYIVPSQDDTYEMYITQSLCDIYRFSADTPQKSSMFIFLKNATLLKEWNRAIIMNQDFIQRTFYKYYRSGFITGGAYPNCSVDPKENLPDSMKPLGV</sequence>
<keyword evidence="1" id="KW-0812">Transmembrane</keyword>
<dbReference type="Proteomes" id="UP000887540">
    <property type="component" value="Unplaced"/>
</dbReference>
<dbReference type="WBParaSite" id="ACRNAN_scaffold6814.g31645.t2">
    <property type="protein sequence ID" value="ACRNAN_scaffold6814.g31645.t2"/>
    <property type="gene ID" value="ACRNAN_scaffold6814.g31645"/>
</dbReference>
<dbReference type="PANTHER" id="PTHR22714:SF7">
    <property type="entry name" value="SOLUTE-BINDING PROTEIN FAMILY 3_N-TERMINAL DOMAIN-CONTAINING PROTEIN"/>
    <property type="match status" value="1"/>
</dbReference>
<evidence type="ECO:0000313" key="2">
    <source>
        <dbReference type="Proteomes" id="UP000887540"/>
    </source>
</evidence>